<dbReference type="RefSeq" id="WP_021349185.1">
    <property type="nucleotide sequence ID" value="NZ_CP011536.1"/>
</dbReference>
<dbReference type="InterPro" id="IPR029050">
    <property type="entry name" value="Immunoprotect_excell_Ig-like"/>
</dbReference>
<dbReference type="InterPro" id="IPR031989">
    <property type="entry name" value="DUF5067"/>
</dbReference>
<dbReference type="Proteomes" id="UP000016629">
    <property type="component" value="Chromosome"/>
</dbReference>
<evidence type="ECO:0000259" key="3">
    <source>
        <dbReference type="Pfam" id="PF16729"/>
    </source>
</evidence>
<organism evidence="4 5">
    <name type="scientific">Limosilactobacillus fermentum 3872</name>
    <dbReference type="NCBI Taxonomy" id="1381124"/>
    <lineage>
        <taxon>Bacteria</taxon>
        <taxon>Bacillati</taxon>
        <taxon>Bacillota</taxon>
        <taxon>Bacilli</taxon>
        <taxon>Lactobacillales</taxon>
        <taxon>Lactobacillaceae</taxon>
        <taxon>Limosilactobacillus</taxon>
    </lineage>
</organism>
<evidence type="ECO:0000313" key="5">
    <source>
        <dbReference type="Proteomes" id="UP000016629"/>
    </source>
</evidence>
<evidence type="ECO:0000256" key="1">
    <source>
        <dbReference type="ARBA" id="ARBA00022729"/>
    </source>
</evidence>
<protein>
    <recommendedName>
        <fullName evidence="3">DUF5067 domain-containing protein</fullName>
    </recommendedName>
</protein>
<name>A0A806TRB0_LIMFE</name>
<accession>A0A806TRB0</accession>
<feature type="chain" id="PRO_5038360185" description="DUF5067 domain-containing protein" evidence="2">
    <location>
        <begin position="19"/>
        <end position="181"/>
    </location>
</feature>
<feature type="domain" description="DUF5067" evidence="3">
    <location>
        <begin position="31"/>
        <end position="163"/>
    </location>
</feature>
<dbReference type="AlphaFoldDB" id="A0A806TRB0"/>
<reference evidence="4 5" key="2">
    <citation type="journal article" name="FEMS Microbiol. Lett.">
        <title>Lactobacillus fermentum 3872 genome sequencing reveals plasmid and chromosomal genes potentially involved in a probiotic activity.</title>
        <authorList>
            <person name="Lehri B."/>
            <person name="Seddon A.M."/>
            <person name="Karlyshev A.V."/>
        </authorList>
    </citation>
    <scope>NUCLEOTIDE SEQUENCE [LARGE SCALE GENOMIC DNA]</scope>
    <source>
        <strain evidence="4 5">3872</strain>
    </source>
</reference>
<proteinExistence type="predicted"/>
<evidence type="ECO:0000313" key="4">
    <source>
        <dbReference type="EMBL" id="AKM51631.1"/>
    </source>
</evidence>
<dbReference type="EMBL" id="CP011536">
    <property type="protein sequence ID" value="AKM51631.1"/>
    <property type="molecule type" value="Genomic_DNA"/>
</dbReference>
<dbReference type="Gene3D" id="2.60.40.1240">
    <property type="match status" value="1"/>
</dbReference>
<sequence length="181" mass="19597">MKKGLVIGVTLIMGLSLAACDNSSSSSSSNEKATVKKTATPKYYFKDNVVKIHDLKIKITKTKIIQPGQPGNVDGDKAVFAVWYDTTNLTDKDLDPTSAWMAVFTAIQDNDKNSINELEVASLPDDQYLDSQTETIKKNGTVSNAVAYTLSDTTTPVQLKASKGVDGKVLGTKTYKIVENN</sequence>
<dbReference type="PROSITE" id="PS51257">
    <property type="entry name" value="PROKAR_LIPOPROTEIN"/>
    <property type="match status" value="1"/>
</dbReference>
<gene>
    <name evidence="4" type="ORF">N573_008035</name>
</gene>
<reference evidence="4 5" key="1">
    <citation type="journal article" date="2013" name="Genome Announc.">
        <title>Draft Genome Sequence of Lactobacillus fermentum Strain 3872.</title>
        <authorList>
            <person name="Karlyshev A.V."/>
            <person name="Raju K."/>
            <person name="Abramov V.M."/>
        </authorList>
    </citation>
    <scope>NUCLEOTIDE SEQUENCE [LARGE SCALE GENOMIC DNA]</scope>
    <source>
        <strain evidence="4 5">3872</strain>
    </source>
</reference>
<evidence type="ECO:0000256" key="2">
    <source>
        <dbReference type="SAM" id="SignalP"/>
    </source>
</evidence>
<dbReference type="Pfam" id="PF16729">
    <property type="entry name" value="DUF5067"/>
    <property type="match status" value="1"/>
</dbReference>
<feature type="signal peptide" evidence="2">
    <location>
        <begin position="1"/>
        <end position="18"/>
    </location>
</feature>
<keyword evidence="1 2" id="KW-0732">Signal</keyword>